<organism evidence="2 3">
    <name type="scientific">Sphingobacterium spiritivorum ATCC 33300</name>
    <dbReference type="NCBI Taxonomy" id="525372"/>
    <lineage>
        <taxon>Bacteria</taxon>
        <taxon>Pseudomonadati</taxon>
        <taxon>Bacteroidota</taxon>
        <taxon>Sphingobacteriia</taxon>
        <taxon>Sphingobacteriales</taxon>
        <taxon>Sphingobacteriaceae</taxon>
        <taxon>Sphingobacterium</taxon>
    </lineage>
</organism>
<sequence>MDLITFKMMNKKLMLMMLILVSITTVYAQSKDPLQHNKEFTGAEAKLKSYKAIYQLDSNDPKIIEKAIRNINNALDDPRLQGKLQIELITFSGGTEAYLKSSSKFEEPLKKLIQRGVIVAQCLNSLKERNLSKDQLFDFVAYVPSGNGELIIRSLQGWTIIKP</sequence>
<reference evidence="2 3" key="1">
    <citation type="submission" date="2009-01" db="EMBL/GenBank/DDBJ databases">
        <authorList>
            <person name="Qin X."/>
            <person name="Bachman B."/>
            <person name="Battles P."/>
            <person name="Bell A."/>
            <person name="Bess C."/>
            <person name="Bickham C."/>
            <person name="Chaboub L."/>
            <person name="Chen D."/>
            <person name="Coyle M."/>
            <person name="Deiros D.R."/>
            <person name="Dinh H."/>
            <person name="Forbes L."/>
            <person name="Fowler G."/>
            <person name="Francisco L."/>
            <person name="Fu Q."/>
            <person name="Gubbala S."/>
            <person name="Hale W."/>
            <person name="Han Y."/>
            <person name="Hemphill L."/>
            <person name="Highlander S.K."/>
            <person name="Hirani K."/>
            <person name="Hogues M."/>
            <person name="Jackson L."/>
            <person name="Jakkamsetti A."/>
            <person name="Javaid M."/>
            <person name="Jiang H."/>
            <person name="Korchina V."/>
            <person name="Kovar C."/>
            <person name="Lara F."/>
            <person name="Lee S."/>
            <person name="Mata R."/>
            <person name="Mathew T."/>
            <person name="Moen C."/>
            <person name="Morales K."/>
            <person name="Munidasa M."/>
            <person name="Nazareth L."/>
            <person name="Ngo R."/>
            <person name="Nguyen L."/>
            <person name="Okwuonu G."/>
            <person name="Ongeri F."/>
            <person name="Patil S."/>
            <person name="Petrosino J."/>
            <person name="Pham C."/>
            <person name="Pham P."/>
            <person name="Pu L.-L."/>
            <person name="Puazo M."/>
            <person name="Raj R."/>
            <person name="Reid J."/>
            <person name="Rouhana J."/>
            <person name="Saada N."/>
            <person name="Shang Y."/>
            <person name="Simmons D."/>
            <person name="Thornton R."/>
            <person name="Warren J."/>
            <person name="Weissenberger G."/>
            <person name="Zhang J."/>
            <person name="Zhang L."/>
            <person name="Zhou C."/>
            <person name="Zhu D."/>
            <person name="Muzny D."/>
            <person name="Worley K."/>
            <person name="Gibbs R."/>
        </authorList>
    </citation>
    <scope>NUCLEOTIDE SEQUENCE [LARGE SCALE GENOMIC DNA]</scope>
    <source>
        <strain evidence="2 3">ATCC 33300</strain>
    </source>
</reference>
<gene>
    <name evidence="2" type="ORF">HMPREF0765_1690</name>
</gene>
<dbReference type="InterPro" id="IPR027396">
    <property type="entry name" value="DsrEFH-like"/>
</dbReference>
<keyword evidence="1" id="KW-0732">Signal</keyword>
<dbReference type="AlphaFoldDB" id="C2FWI4"/>
<comment type="caution">
    <text evidence="2">The sequence shown here is derived from an EMBL/GenBank/DDBJ whole genome shotgun (WGS) entry which is preliminary data.</text>
</comment>
<dbReference type="InterPro" id="IPR003787">
    <property type="entry name" value="Sulphur_relay_DsrE/F-like"/>
</dbReference>
<dbReference type="Gene3D" id="3.40.1260.10">
    <property type="entry name" value="DsrEFH-like"/>
    <property type="match status" value="1"/>
</dbReference>
<dbReference type="HOGENOM" id="CLU_127515_4_0_10"/>
<feature type="signal peptide" evidence="1">
    <location>
        <begin position="1"/>
        <end position="28"/>
    </location>
</feature>
<evidence type="ECO:0000313" key="3">
    <source>
        <dbReference type="Proteomes" id="UP000006241"/>
    </source>
</evidence>
<accession>C2FWI4</accession>
<evidence type="ECO:0000256" key="1">
    <source>
        <dbReference type="SAM" id="SignalP"/>
    </source>
</evidence>
<dbReference type="SUPFAM" id="SSF75169">
    <property type="entry name" value="DsrEFH-like"/>
    <property type="match status" value="1"/>
</dbReference>
<name>C2FWI4_SPHSI</name>
<evidence type="ECO:0000313" key="2">
    <source>
        <dbReference type="EMBL" id="EEI92735.1"/>
    </source>
</evidence>
<dbReference type="PANTHER" id="PTHR37691:SF1">
    <property type="entry name" value="BLR3518 PROTEIN"/>
    <property type="match status" value="1"/>
</dbReference>
<dbReference type="EMBL" id="ACHB01000040">
    <property type="protein sequence ID" value="EEI92735.1"/>
    <property type="molecule type" value="Genomic_DNA"/>
</dbReference>
<feature type="chain" id="PRO_5002913996" evidence="1">
    <location>
        <begin position="29"/>
        <end position="163"/>
    </location>
</feature>
<dbReference type="PANTHER" id="PTHR37691">
    <property type="entry name" value="BLR3518 PROTEIN"/>
    <property type="match status" value="1"/>
</dbReference>
<proteinExistence type="predicted"/>
<protein>
    <submittedName>
        <fullName evidence="2">Uncharacterized protein</fullName>
    </submittedName>
</protein>
<dbReference type="Pfam" id="PF02635">
    <property type="entry name" value="DsrE"/>
    <property type="match status" value="1"/>
</dbReference>
<dbReference type="Proteomes" id="UP000006241">
    <property type="component" value="Unassembled WGS sequence"/>
</dbReference>